<proteinExistence type="predicted"/>
<dbReference type="PANTHER" id="PTHR37049">
    <property type="entry name" value="PEPTIDASE S41 FAMILY PROTEIN"/>
    <property type="match status" value="1"/>
</dbReference>
<organism evidence="1 2">
    <name type="scientific">Cordyceps militaris</name>
    <name type="common">Caterpillar fungus</name>
    <name type="synonym">Clavaria militaris</name>
    <dbReference type="NCBI Taxonomy" id="73501"/>
    <lineage>
        <taxon>Eukaryota</taxon>
        <taxon>Fungi</taxon>
        <taxon>Dikarya</taxon>
        <taxon>Ascomycota</taxon>
        <taxon>Pezizomycotina</taxon>
        <taxon>Sordariomycetes</taxon>
        <taxon>Hypocreomycetidae</taxon>
        <taxon>Hypocreales</taxon>
        <taxon>Cordycipitaceae</taxon>
        <taxon>Cordyceps</taxon>
    </lineage>
</organism>
<sequence>MSFYVDTSQTNFNKEAPWKPEDIFILTDGTCASACSIFTGLMWATLEQAYAGCGRCQGGGVKGTEEVNNADNKGIVTNFVEELQRSRDGQVLFEVIRGIPSTQDPSKPLPTVASSTFATAANCRLFYTRDMMVDVTESWRQAAKIAWGNGTSVRGSTVPADGRIGEECAVVAVFLSTYESSGFRDGLKRLPLPYSWWIVGTLPK</sequence>
<dbReference type="InterPro" id="IPR052766">
    <property type="entry name" value="S41A_metabolite_peptidase"/>
</dbReference>
<gene>
    <name evidence="1" type="ORF">A9K55_000466</name>
</gene>
<dbReference type="AlphaFoldDB" id="A0A2H4SWB0"/>
<protein>
    <submittedName>
        <fullName evidence="1">Peptidase S41 family</fullName>
    </submittedName>
</protein>
<name>A0A2H4SWB0_CORMI</name>
<dbReference type="Proteomes" id="UP000323067">
    <property type="component" value="Chromosome i"/>
</dbReference>
<accession>A0A2H4SWB0</accession>
<dbReference type="VEuPathDB" id="FungiDB:A9K55_000466"/>
<reference evidence="1 2" key="1">
    <citation type="journal article" date="2017" name="BMC Genomics">
        <title>Chromosome level assembly and secondary metabolite potential of the parasitic fungus Cordyceps militaris.</title>
        <authorList>
            <person name="Kramer G.J."/>
            <person name="Nodwell J.R."/>
        </authorList>
    </citation>
    <scope>NUCLEOTIDE SEQUENCE [LARGE SCALE GENOMIC DNA]</scope>
    <source>
        <strain evidence="1 2">ATCC 34164</strain>
    </source>
</reference>
<dbReference type="PANTHER" id="PTHR37049:SF4">
    <property type="entry name" value="RHODANESE DOMAIN-CONTAINING PROTEIN"/>
    <property type="match status" value="1"/>
</dbReference>
<evidence type="ECO:0000313" key="1">
    <source>
        <dbReference type="EMBL" id="ATY67382.1"/>
    </source>
</evidence>
<dbReference type="EMBL" id="CP023328">
    <property type="protein sequence ID" value="ATY67382.1"/>
    <property type="molecule type" value="Genomic_DNA"/>
</dbReference>
<evidence type="ECO:0000313" key="2">
    <source>
        <dbReference type="Proteomes" id="UP000323067"/>
    </source>
</evidence>